<feature type="region of interest" description="Disordered" evidence="1">
    <location>
        <begin position="1"/>
        <end position="22"/>
    </location>
</feature>
<proteinExistence type="predicted"/>
<evidence type="ECO:0000256" key="1">
    <source>
        <dbReference type="SAM" id="MobiDB-lite"/>
    </source>
</evidence>
<protein>
    <submittedName>
        <fullName evidence="2">Uncharacterized protein</fullName>
    </submittedName>
</protein>
<gene>
    <name evidence="2" type="ORF">HM1_2679</name>
</gene>
<dbReference type="AlphaFoldDB" id="B0TBJ5"/>
<dbReference type="EMBL" id="CP000930">
    <property type="protein sequence ID" value="ABZ85208.1"/>
    <property type="molecule type" value="Genomic_DNA"/>
</dbReference>
<organism evidence="2 3">
    <name type="scientific">Heliobacterium modesticaldum (strain ATCC 51547 / Ice1)</name>
    <dbReference type="NCBI Taxonomy" id="498761"/>
    <lineage>
        <taxon>Bacteria</taxon>
        <taxon>Bacillati</taxon>
        <taxon>Bacillota</taxon>
        <taxon>Clostridia</taxon>
        <taxon>Eubacteriales</taxon>
        <taxon>Heliobacteriaceae</taxon>
        <taxon>Heliomicrobium</taxon>
    </lineage>
</organism>
<dbReference type="HOGENOM" id="CLU_3234441_0_0_9"/>
<dbReference type="Proteomes" id="UP000008550">
    <property type="component" value="Chromosome"/>
</dbReference>
<feature type="compositionally biased region" description="Basic and acidic residues" evidence="1">
    <location>
        <begin position="1"/>
        <end position="11"/>
    </location>
</feature>
<accession>B0TBJ5</accession>
<dbReference type="STRING" id="498761.HM1_2679"/>
<reference evidence="2 3" key="1">
    <citation type="journal article" date="2008" name="J. Bacteriol.">
        <title>The genome of Heliobacterium modesticaldum, a phototrophic representative of the Firmicutes containing the simplest photosynthetic apparatus.</title>
        <authorList>
            <person name="Sattley W.M."/>
            <person name="Madigan M.T."/>
            <person name="Swingley W.D."/>
            <person name="Cheung P.C."/>
            <person name="Clocksin K.M."/>
            <person name="Conrad A.L."/>
            <person name="Dejesa L.C."/>
            <person name="Honchak B.M."/>
            <person name="Jung D.O."/>
            <person name="Karbach L.E."/>
            <person name="Kurdoglu A."/>
            <person name="Lahiri S."/>
            <person name="Mastrian S.D."/>
            <person name="Page L.E."/>
            <person name="Taylor H.L."/>
            <person name="Wang Z.T."/>
            <person name="Raymond J."/>
            <person name="Chen M."/>
            <person name="Blankenship R.E."/>
            <person name="Touchman J.W."/>
        </authorList>
    </citation>
    <scope>NUCLEOTIDE SEQUENCE [LARGE SCALE GENOMIC DNA]</scope>
    <source>
        <strain evidence="3">ATCC 51547 / Ice1</strain>
    </source>
</reference>
<keyword evidence="3" id="KW-1185">Reference proteome</keyword>
<evidence type="ECO:0000313" key="3">
    <source>
        <dbReference type="Proteomes" id="UP000008550"/>
    </source>
</evidence>
<evidence type="ECO:0000313" key="2">
    <source>
        <dbReference type="EMBL" id="ABZ85208.1"/>
    </source>
</evidence>
<name>B0TBJ5_HELMI</name>
<dbReference type="KEGG" id="hmo:HM1_2679"/>
<sequence>MPEIGRSRRDNGPATGRSYRDVPADFLSDRCPFWDSHTISLRI</sequence>